<name>A0A2T2YM40_9BACT</name>
<keyword evidence="4" id="KW-1185">Reference proteome</keyword>
<evidence type="ECO:0000313" key="3">
    <source>
        <dbReference type="EMBL" id="PSR56578.1"/>
    </source>
</evidence>
<organism evidence="3 4">
    <name type="scientific">Adhaeribacter arboris</name>
    <dbReference type="NCBI Taxonomy" id="2072846"/>
    <lineage>
        <taxon>Bacteria</taxon>
        <taxon>Pseudomonadati</taxon>
        <taxon>Bacteroidota</taxon>
        <taxon>Cytophagia</taxon>
        <taxon>Cytophagales</taxon>
        <taxon>Hymenobacteraceae</taxon>
        <taxon>Adhaeribacter</taxon>
    </lineage>
</organism>
<feature type="chain" id="PRO_5015438374" description="Biopolymer transporter TolR" evidence="2">
    <location>
        <begin position="20"/>
        <end position="526"/>
    </location>
</feature>
<dbReference type="InterPro" id="IPR011659">
    <property type="entry name" value="WD40"/>
</dbReference>
<feature type="signal peptide" evidence="2">
    <location>
        <begin position="1"/>
        <end position="19"/>
    </location>
</feature>
<evidence type="ECO:0000256" key="1">
    <source>
        <dbReference type="ARBA" id="ARBA00009820"/>
    </source>
</evidence>
<proteinExistence type="inferred from homology"/>
<dbReference type="AlphaFoldDB" id="A0A2T2YM40"/>
<comment type="similarity">
    <text evidence="1">Belongs to the TolB family.</text>
</comment>
<dbReference type="PANTHER" id="PTHR36842">
    <property type="entry name" value="PROTEIN TOLB HOMOLOG"/>
    <property type="match status" value="1"/>
</dbReference>
<dbReference type="OrthoDB" id="9815657at2"/>
<evidence type="ECO:0000256" key="2">
    <source>
        <dbReference type="SAM" id="SignalP"/>
    </source>
</evidence>
<dbReference type="PANTHER" id="PTHR36842:SF1">
    <property type="entry name" value="PROTEIN TOLB"/>
    <property type="match status" value="1"/>
</dbReference>
<evidence type="ECO:0008006" key="5">
    <source>
        <dbReference type="Google" id="ProtNLM"/>
    </source>
</evidence>
<gene>
    <name evidence="3" type="ORF">AHMF7605_25320</name>
</gene>
<dbReference type="Pfam" id="PF07676">
    <property type="entry name" value="PD40"/>
    <property type="match status" value="3"/>
</dbReference>
<sequence>MAKFLFIALFLLIGSGAFAQTSPVGIFQNNADIGKPKMTGGATYDHTTQTYNIKGGGSNIWFNRDEFHYLYNKIQGDFILTANFEFVGQKGDPHRKIGWMVRESADEAAASMNAVVHGDGLTVLQWRPLRGAFMRDPQDEIFYPKKTVFQVIQLERSGKKMMMRVANYGEPLQEVGSQEMPDMPDAVLAGLFISSHNPDDVQEAKVWNVRIDKPVASIYHPNPQIQKNLPKTQDILGCRLETMTIADGKRKVIHESTDKFEAPNWLPDGKKLLFNANGALYTLPVTGGTPEKLNTGAVTRINNDHGISFDNKQLAISGGKEGATGGSYVYVLPLTGGIPKLITPESPSYWHGWATNNKEVVFVGQRNSSKIYNIYRANVNTGKEEALTKNTTGHVDGPEYSPDGKYIYYNANPTGTMQIWRMKPNGSGKEQITFDENHNWFPHISPDGKWIAYISFPTDIDPNAHPSYQRVTLRLMPTAGGAPRVIAYLYGGQGTINVNSWSPDSKSISFVSNSEKAATAVADKAK</sequence>
<evidence type="ECO:0000313" key="4">
    <source>
        <dbReference type="Proteomes" id="UP000240357"/>
    </source>
</evidence>
<reference evidence="3 4" key="1">
    <citation type="submission" date="2018-03" db="EMBL/GenBank/DDBJ databases">
        <title>Adhaeribacter sp. HMF7605 Genome sequencing and assembly.</title>
        <authorList>
            <person name="Kang H."/>
            <person name="Kang J."/>
            <person name="Cha I."/>
            <person name="Kim H."/>
            <person name="Joh K."/>
        </authorList>
    </citation>
    <scope>NUCLEOTIDE SEQUENCE [LARGE SCALE GENOMIC DNA]</scope>
    <source>
        <strain evidence="3 4">HMF7605</strain>
    </source>
</reference>
<dbReference type="InterPro" id="IPR011042">
    <property type="entry name" value="6-blade_b-propeller_TolB-like"/>
</dbReference>
<keyword evidence="2" id="KW-0732">Signal</keyword>
<dbReference type="RefSeq" id="WP_106932757.1">
    <property type="nucleotide sequence ID" value="NZ_PYFT01000001.1"/>
</dbReference>
<dbReference type="EMBL" id="PYFT01000001">
    <property type="protein sequence ID" value="PSR56578.1"/>
    <property type="molecule type" value="Genomic_DNA"/>
</dbReference>
<dbReference type="Gene3D" id="2.120.10.30">
    <property type="entry name" value="TolB, C-terminal domain"/>
    <property type="match status" value="1"/>
</dbReference>
<comment type="caution">
    <text evidence="3">The sequence shown here is derived from an EMBL/GenBank/DDBJ whole genome shotgun (WGS) entry which is preliminary data.</text>
</comment>
<dbReference type="Proteomes" id="UP000240357">
    <property type="component" value="Unassembled WGS sequence"/>
</dbReference>
<accession>A0A2T2YM40</accession>
<dbReference type="SUPFAM" id="SSF82171">
    <property type="entry name" value="DPP6 N-terminal domain-like"/>
    <property type="match status" value="1"/>
</dbReference>
<protein>
    <recommendedName>
        <fullName evidence="5">Biopolymer transporter TolR</fullName>
    </recommendedName>
</protein>